<evidence type="ECO:0000256" key="1">
    <source>
        <dbReference type="SAM" id="MobiDB-lite"/>
    </source>
</evidence>
<dbReference type="OrthoDB" id="6776451at2759"/>
<dbReference type="OMA" id="RESCTDI"/>
<dbReference type="KEGG" id="hazt:108672199"/>
<feature type="compositionally biased region" description="Polar residues" evidence="1">
    <location>
        <begin position="195"/>
        <end position="225"/>
    </location>
</feature>
<evidence type="ECO:0000313" key="3">
    <source>
        <dbReference type="RefSeq" id="XP_018015321.1"/>
    </source>
</evidence>
<dbReference type="RefSeq" id="XP_018015321.1">
    <property type="nucleotide sequence ID" value="XM_018159832.2"/>
</dbReference>
<name>A0A8B7NQE2_HYAAZ</name>
<proteinExistence type="predicted"/>
<keyword evidence="2" id="KW-1185">Reference proteome</keyword>
<feature type="region of interest" description="Disordered" evidence="1">
    <location>
        <begin position="249"/>
        <end position="319"/>
    </location>
</feature>
<dbReference type="GeneID" id="108672199"/>
<dbReference type="AlphaFoldDB" id="A0A8B7NQE2"/>
<feature type="compositionally biased region" description="Low complexity" evidence="1">
    <location>
        <begin position="281"/>
        <end position="292"/>
    </location>
</feature>
<evidence type="ECO:0000313" key="2">
    <source>
        <dbReference type="Proteomes" id="UP000694843"/>
    </source>
</evidence>
<organism evidence="2 3">
    <name type="scientific">Hyalella azteca</name>
    <name type="common">Amphipod</name>
    <dbReference type="NCBI Taxonomy" id="294128"/>
    <lineage>
        <taxon>Eukaryota</taxon>
        <taxon>Metazoa</taxon>
        <taxon>Ecdysozoa</taxon>
        <taxon>Arthropoda</taxon>
        <taxon>Crustacea</taxon>
        <taxon>Multicrustacea</taxon>
        <taxon>Malacostraca</taxon>
        <taxon>Eumalacostraca</taxon>
        <taxon>Peracarida</taxon>
        <taxon>Amphipoda</taxon>
        <taxon>Senticaudata</taxon>
        <taxon>Talitrida</taxon>
        <taxon>Talitroidea</taxon>
        <taxon>Hyalellidae</taxon>
        <taxon>Hyalella</taxon>
    </lineage>
</organism>
<accession>A0A8B7NQE2</accession>
<feature type="region of interest" description="Disordered" evidence="1">
    <location>
        <begin position="190"/>
        <end position="229"/>
    </location>
</feature>
<gene>
    <name evidence="3" type="primary">LOC108672199</name>
</gene>
<feature type="compositionally biased region" description="Polar residues" evidence="1">
    <location>
        <begin position="293"/>
        <end position="318"/>
    </location>
</feature>
<dbReference type="Proteomes" id="UP000694843">
    <property type="component" value="Unplaced"/>
</dbReference>
<reference evidence="3" key="1">
    <citation type="submission" date="2025-08" db="UniProtKB">
        <authorList>
            <consortium name="RefSeq"/>
        </authorList>
    </citation>
    <scope>IDENTIFICATION</scope>
    <source>
        <tissue evidence="3">Whole organism</tissue>
    </source>
</reference>
<sequence>MVDVGFRADLIVNLLVYGCAPAWSTHLSYGKIFAPELQGESLEYLLSILKPNKVVGVRKLLSDSAKSHIPLFVLTFLSSTPPTKIQIGYCYVRVDKYYPNPLRCGQCCRYGHSRARCSNKLPSCSHCSKMGHTRESCTDINLPPKCLNCKGPHDATSRQCPKYLAEVRACHLTADEGLSFAAARAQIQAEERNPDSSATMPRNPASTTPLHNSNNHQNNSPTTAPHNLDLNSLKAFPTLTQLIAEDSSSYIPPYQIPPNEPSWNRGPPSTPRTHNPPTQAPSSSLPPLHHSLTQTPSHNTNPNKIGTQSKSLNNNNADQLPHAFKHDQVHNCPITASHAYTQHTTTTPHPPTNHTADILQIITKLVPIIIRLFFSTQITDKAKCFLEIGHLLHADSTVVDSLAQFGLTSISQ</sequence>
<protein>
    <submittedName>
        <fullName evidence="3">Uncharacterized protein LOC108672199</fullName>
    </submittedName>
</protein>